<dbReference type="Proteomes" id="UP000028504">
    <property type="component" value="Chromosome"/>
</dbReference>
<dbReference type="SUPFAM" id="SSF54211">
    <property type="entry name" value="Ribosomal protein S5 domain 2-like"/>
    <property type="match status" value="1"/>
</dbReference>
<feature type="signal peptide" evidence="1">
    <location>
        <begin position="1"/>
        <end position="19"/>
    </location>
</feature>
<dbReference type="SUPFAM" id="SSF50156">
    <property type="entry name" value="PDZ domain-like"/>
    <property type="match status" value="1"/>
</dbReference>
<dbReference type="InterPro" id="IPR014721">
    <property type="entry name" value="Ribsml_uS5_D2-typ_fold_subgr"/>
</dbReference>
<feature type="domain" description="PDZ" evidence="2">
    <location>
        <begin position="148"/>
        <end position="201"/>
    </location>
</feature>
<sequence length="350" mass="36871">MNRRLKTVCWGAVPVVALATLLSMDHVPGTDISLTVPYAAEGPGPSFNTLGTVEDQEVVEISGAKSYPTTGQLNMTTVAVRTRMTLAQAIQRWLLSDDTLVPIEQIIPPELSPEQVDQVNKMSFSVSEAQAIAAALTYLDRPVVVEATGVLDNSAAQGKFSAGDRILAIDGRPVNQPTAVREAVLEHRPGDTVTVRVSRDKSERDVEVKLGESPQDSSQPMLGVLMTVAAEDGMEVDFNLQDIGGPSAGMIFALAVIDKLTPEELTGGHFVAGTGSISEDGSVGEIGGIPHKARSAHDLGAELFLAPAGNCAELGGQDYPGMTVARVSTLADAVTEMDNFAHGRPVNTCQ</sequence>
<evidence type="ECO:0000259" key="2">
    <source>
        <dbReference type="PROSITE" id="PS50106"/>
    </source>
</evidence>
<reference evidence="3 4" key="1">
    <citation type="submission" date="2014-07" db="EMBL/GenBank/DDBJ databases">
        <title>Complete genome sequence of Corynebacterium atypicum DSM 44849: identifiction of the mycolic acid biosynthesis genes.</title>
        <authorList>
            <person name="Tippelt A."/>
            <person name="Mollmann S."/>
            <person name="Albersmeier A."/>
            <person name="Jaenicke S."/>
            <person name="Ruckert C."/>
            <person name="Tauch A."/>
        </authorList>
    </citation>
    <scope>NUCLEOTIDE SEQUENCE [LARGE SCALE GENOMIC DNA]</scope>
    <source>
        <strain evidence="3 4">R2070</strain>
    </source>
</reference>
<protein>
    <submittedName>
        <fullName evidence="3">Signal protein PDZ</fullName>
    </submittedName>
</protein>
<dbReference type="Pfam" id="PF13180">
    <property type="entry name" value="PDZ_2"/>
    <property type="match status" value="1"/>
</dbReference>
<dbReference type="SMART" id="SM00228">
    <property type="entry name" value="PDZ"/>
    <property type="match status" value="1"/>
</dbReference>
<dbReference type="InterPro" id="IPR036034">
    <property type="entry name" value="PDZ_sf"/>
</dbReference>
<accession>A0ABM5QM10</accession>
<evidence type="ECO:0000256" key="1">
    <source>
        <dbReference type="SAM" id="SignalP"/>
    </source>
</evidence>
<evidence type="ECO:0000313" key="4">
    <source>
        <dbReference type="Proteomes" id="UP000028504"/>
    </source>
</evidence>
<keyword evidence="4" id="KW-1185">Reference proteome</keyword>
<dbReference type="Gene3D" id="3.30.230.10">
    <property type="match status" value="1"/>
</dbReference>
<name>A0ABM5QM10_9CORY</name>
<feature type="chain" id="PRO_5045867614" evidence="1">
    <location>
        <begin position="20"/>
        <end position="350"/>
    </location>
</feature>
<keyword evidence="1" id="KW-0732">Signal</keyword>
<dbReference type="RefSeq" id="WP_038604735.1">
    <property type="nucleotide sequence ID" value="NZ_CP008944.1"/>
</dbReference>
<evidence type="ECO:0000313" key="3">
    <source>
        <dbReference type="EMBL" id="AIG63808.1"/>
    </source>
</evidence>
<organism evidence="3 4">
    <name type="scientific">Corynebacterium atypicum</name>
    <dbReference type="NCBI Taxonomy" id="191610"/>
    <lineage>
        <taxon>Bacteria</taxon>
        <taxon>Bacillati</taxon>
        <taxon>Actinomycetota</taxon>
        <taxon>Actinomycetes</taxon>
        <taxon>Mycobacteriales</taxon>
        <taxon>Corynebacteriaceae</taxon>
        <taxon>Corynebacterium</taxon>
    </lineage>
</organism>
<gene>
    <name evidence="3" type="ORF">CATYP_02905</name>
</gene>
<proteinExistence type="predicted"/>
<dbReference type="InterPro" id="IPR001478">
    <property type="entry name" value="PDZ"/>
</dbReference>
<dbReference type="PROSITE" id="PS50106">
    <property type="entry name" value="PDZ"/>
    <property type="match status" value="1"/>
</dbReference>
<dbReference type="EMBL" id="CP008944">
    <property type="protein sequence ID" value="AIG63808.1"/>
    <property type="molecule type" value="Genomic_DNA"/>
</dbReference>
<dbReference type="InterPro" id="IPR020568">
    <property type="entry name" value="Ribosomal_Su5_D2-typ_SF"/>
</dbReference>
<dbReference type="Pfam" id="PF05362">
    <property type="entry name" value="Lon_C"/>
    <property type="match status" value="1"/>
</dbReference>
<dbReference type="InterPro" id="IPR008269">
    <property type="entry name" value="Lon_proteolytic"/>
</dbReference>